<dbReference type="Gene3D" id="3.30.497.10">
    <property type="entry name" value="Antithrombin, subunit I, domain 2"/>
    <property type="match status" value="2"/>
</dbReference>
<dbReference type="InterPro" id="IPR042185">
    <property type="entry name" value="Serpin_sf_2"/>
</dbReference>
<protein>
    <submittedName>
        <fullName evidence="6">Leukocyte elastase inhibitor</fullName>
    </submittedName>
</protein>
<dbReference type="GO" id="GO:0045861">
    <property type="term" value="P:negative regulation of proteolysis"/>
    <property type="evidence" value="ECO:0007669"/>
    <property type="project" value="UniProtKB-ARBA"/>
</dbReference>
<proteinExistence type="inferred from homology"/>
<dbReference type="InterPro" id="IPR036186">
    <property type="entry name" value="Serpin_sf"/>
</dbReference>
<dbReference type="Gene3D" id="2.30.39.10">
    <property type="entry name" value="Alpha-1-antitrypsin, domain 1"/>
    <property type="match status" value="1"/>
</dbReference>
<comment type="similarity">
    <text evidence="3">Belongs to the serpin family.</text>
</comment>
<dbReference type="Proteomes" id="UP000078492">
    <property type="component" value="Unassembled WGS sequence"/>
</dbReference>
<evidence type="ECO:0000256" key="4">
    <source>
        <dbReference type="SAM" id="SignalP"/>
    </source>
</evidence>
<accession>A0A195E7L5</accession>
<dbReference type="Pfam" id="PF00079">
    <property type="entry name" value="Serpin"/>
    <property type="match status" value="2"/>
</dbReference>
<reference evidence="6 7" key="1">
    <citation type="submission" date="2015-09" db="EMBL/GenBank/DDBJ databases">
        <title>Trachymyrmex cornetzi WGS genome.</title>
        <authorList>
            <person name="Nygaard S."/>
            <person name="Hu H."/>
            <person name="Boomsma J."/>
            <person name="Zhang G."/>
        </authorList>
    </citation>
    <scope>NUCLEOTIDE SEQUENCE [LARGE SCALE GENOMIC DNA]</scope>
    <source>
        <strain evidence="6">Tcor2-1</strain>
        <tissue evidence="6">Whole body</tissue>
    </source>
</reference>
<evidence type="ECO:0000259" key="5">
    <source>
        <dbReference type="SMART" id="SM00093"/>
    </source>
</evidence>
<keyword evidence="2" id="KW-0722">Serine protease inhibitor</keyword>
<dbReference type="InterPro" id="IPR023796">
    <property type="entry name" value="Serpin_dom"/>
</dbReference>
<keyword evidence="7" id="KW-1185">Reference proteome</keyword>
<dbReference type="GO" id="GO:0004867">
    <property type="term" value="F:serine-type endopeptidase inhibitor activity"/>
    <property type="evidence" value="ECO:0007669"/>
    <property type="project" value="UniProtKB-KW"/>
</dbReference>
<evidence type="ECO:0000256" key="1">
    <source>
        <dbReference type="ARBA" id="ARBA00022690"/>
    </source>
</evidence>
<dbReference type="SMART" id="SM00093">
    <property type="entry name" value="SERPIN"/>
    <property type="match status" value="1"/>
</dbReference>
<dbReference type="PROSITE" id="PS00284">
    <property type="entry name" value="SERPIN"/>
    <property type="match status" value="1"/>
</dbReference>
<organism evidence="6 7">
    <name type="scientific">Trachymyrmex cornetzi</name>
    <dbReference type="NCBI Taxonomy" id="471704"/>
    <lineage>
        <taxon>Eukaryota</taxon>
        <taxon>Metazoa</taxon>
        <taxon>Ecdysozoa</taxon>
        <taxon>Arthropoda</taxon>
        <taxon>Hexapoda</taxon>
        <taxon>Insecta</taxon>
        <taxon>Pterygota</taxon>
        <taxon>Neoptera</taxon>
        <taxon>Endopterygota</taxon>
        <taxon>Hymenoptera</taxon>
        <taxon>Apocrita</taxon>
        <taxon>Aculeata</taxon>
        <taxon>Formicoidea</taxon>
        <taxon>Formicidae</taxon>
        <taxon>Myrmicinae</taxon>
        <taxon>Trachymyrmex</taxon>
    </lineage>
</organism>
<keyword evidence="1" id="KW-0646">Protease inhibitor</keyword>
<dbReference type="STRING" id="471704.A0A195E7L5"/>
<sequence length="739" mass="82731">MTRVWLLLSVLALASGQIVYPGQYNMMMTNFGRASALSANYQADSSNQPVQINQQFNPGSAVQSKPVEGQFYPTTTHLPLYSSANTVLTASPQSTSEAWRNHVNNIIYKGITKFALDLDRAIDKTLSTSTTSSRENVIFSPLSVSVALSLVLLGSAGKTFDEAIRILGLETGVDISQHSEIVHQMFGQLLAILNYRVEDSNMPHVNSASGIFVQQGYPIRPEFRAISENAYNSEVINLDFRTKAREARDIINAWVKTRTMDKINSILDEPPRAMTTVILLSALYFKGEWNQHFLEGMTRRKPFFIEPNNTVEVDMMYNGGNFPFYEDKSLGVKILALPYKGLEMSMYILLPKDEGAAALKNFQNQLTADTIEYLINSTKNETCVIGFPRMKLSSKLSLNNALESLGLHSLFNPKTADLSILSNGYGQAPQAPTVPIQQAQAAAIPQVEAIPIPQPFATSIPQGQAVPDPQSYVASIPLATSIPQGQAAPVPQSFATSIPQASSQMSRQIPSGQSLNTKTDQILIFSRFGNNSHQDVKRNYFAYDDKKRGVSVEQWNTGFSIQKIGRKRRDTENGRRRNNTKSSHATYVMENEDYLKKVASMVDDVYTKYASLKENRHRFENVEKKSRRRRQSRPIDQNFLRFIQTQNFPSYGLDILRNSANLVNPGLYADEVLHKVEMDVTEKGTEAAATTAVVLRRDGNQKRLVANRPFMFFIRHDPTKLILFWGTVNKPTPHYAVVR</sequence>
<dbReference type="PANTHER" id="PTHR11461">
    <property type="entry name" value="SERINE PROTEASE INHIBITOR, SERPIN"/>
    <property type="match status" value="1"/>
</dbReference>
<dbReference type="GO" id="GO:0005615">
    <property type="term" value="C:extracellular space"/>
    <property type="evidence" value="ECO:0007669"/>
    <property type="project" value="InterPro"/>
</dbReference>
<evidence type="ECO:0000256" key="2">
    <source>
        <dbReference type="ARBA" id="ARBA00022900"/>
    </source>
</evidence>
<dbReference type="EMBL" id="KQ979568">
    <property type="protein sequence ID" value="KYN20842.1"/>
    <property type="molecule type" value="Genomic_DNA"/>
</dbReference>
<dbReference type="OrthoDB" id="9518664at2759"/>
<feature type="chain" id="PRO_5008270717" evidence="4">
    <location>
        <begin position="17"/>
        <end position="739"/>
    </location>
</feature>
<dbReference type="InterPro" id="IPR042178">
    <property type="entry name" value="Serpin_sf_1"/>
</dbReference>
<dbReference type="FunFam" id="2.30.39.10:FF:000035">
    <property type="entry name" value="Serine protease inhibitor (serpin) 16"/>
    <property type="match status" value="1"/>
</dbReference>
<evidence type="ECO:0000256" key="3">
    <source>
        <dbReference type="RuleBase" id="RU000411"/>
    </source>
</evidence>
<feature type="domain" description="Serpin" evidence="5">
    <location>
        <begin position="124"/>
        <end position="731"/>
    </location>
</feature>
<gene>
    <name evidence="6" type="ORF">ALC57_06748</name>
</gene>
<evidence type="ECO:0000313" key="7">
    <source>
        <dbReference type="Proteomes" id="UP000078492"/>
    </source>
</evidence>
<dbReference type="AlphaFoldDB" id="A0A195E7L5"/>
<feature type="signal peptide" evidence="4">
    <location>
        <begin position="1"/>
        <end position="16"/>
    </location>
</feature>
<dbReference type="PANTHER" id="PTHR11461:SF342">
    <property type="entry name" value="SERINE PROTEASE INHIBITOR 28DC"/>
    <property type="match status" value="1"/>
</dbReference>
<dbReference type="InterPro" id="IPR023795">
    <property type="entry name" value="Serpin_CS"/>
</dbReference>
<name>A0A195E7L5_9HYME</name>
<keyword evidence="4" id="KW-0732">Signal</keyword>
<evidence type="ECO:0000313" key="6">
    <source>
        <dbReference type="EMBL" id="KYN20842.1"/>
    </source>
</evidence>
<dbReference type="InterPro" id="IPR000215">
    <property type="entry name" value="Serpin_fam"/>
</dbReference>
<dbReference type="KEGG" id="tcz:108760352"/>
<dbReference type="CDD" id="cd00172">
    <property type="entry name" value="serpin"/>
    <property type="match status" value="1"/>
</dbReference>
<dbReference type="SUPFAM" id="SSF56574">
    <property type="entry name" value="Serpins"/>
    <property type="match status" value="2"/>
</dbReference>